<evidence type="ECO:0000313" key="5">
    <source>
        <dbReference type="Proteomes" id="UP001202328"/>
    </source>
</evidence>
<sequence length="175" mass="19698">MMDHHEVLGLNRTASKIEIREAFKKLALRYHPDKHFNSSQEVRDDATRNFKQLSEAYTVLMDDRKREDHRARSASYRVPCAGERVSLATNDCANGYASGRYAFNVNPPKYTKNTNSEPQNKTENTDQKTPNCKVFGTFKGVEVTSRDVIYFGGFVFAGAFAVGSAIYELANKLAS</sequence>
<evidence type="ECO:0000313" key="4">
    <source>
        <dbReference type="EMBL" id="KAI3954209.1"/>
    </source>
</evidence>
<keyword evidence="2" id="KW-0472">Membrane</keyword>
<accession>A0AAD4TC95</accession>
<feature type="transmembrane region" description="Helical" evidence="2">
    <location>
        <begin position="148"/>
        <end position="167"/>
    </location>
</feature>
<evidence type="ECO:0000256" key="1">
    <source>
        <dbReference type="SAM" id="MobiDB-lite"/>
    </source>
</evidence>
<keyword evidence="2" id="KW-1133">Transmembrane helix</keyword>
<dbReference type="SUPFAM" id="SSF46565">
    <property type="entry name" value="Chaperone J-domain"/>
    <property type="match status" value="1"/>
</dbReference>
<dbReference type="Proteomes" id="UP001202328">
    <property type="component" value="Unassembled WGS sequence"/>
</dbReference>
<keyword evidence="5" id="KW-1185">Reference proteome</keyword>
<feature type="compositionally biased region" description="Polar residues" evidence="1">
    <location>
        <begin position="111"/>
        <end position="129"/>
    </location>
</feature>
<proteinExistence type="predicted"/>
<dbReference type="PRINTS" id="PR00625">
    <property type="entry name" value="JDOMAIN"/>
</dbReference>
<keyword evidence="2" id="KW-0812">Transmembrane</keyword>
<organism evidence="4 5">
    <name type="scientific">Papaver atlanticum</name>
    <dbReference type="NCBI Taxonomy" id="357466"/>
    <lineage>
        <taxon>Eukaryota</taxon>
        <taxon>Viridiplantae</taxon>
        <taxon>Streptophyta</taxon>
        <taxon>Embryophyta</taxon>
        <taxon>Tracheophyta</taxon>
        <taxon>Spermatophyta</taxon>
        <taxon>Magnoliopsida</taxon>
        <taxon>Ranunculales</taxon>
        <taxon>Papaveraceae</taxon>
        <taxon>Papaveroideae</taxon>
        <taxon>Papaver</taxon>
    </lineage>
</organism>
<dbReference type="GO" id="GO:0044183">
    <property type="term" value="F:protein folding chaperone"/>
    <property type="evidence" value="ECO:0007669"/>
    <property type="project" value="TreeGrafter"/>
</dbReference>
<name>A0AAD4TC95_9MAGN</name>
<dbReference type="GO" id="GO:0051082">
    <property type="term" value="F:unfolded protein binding"/>
    <property type="evidence" value="ECO:0007669"/>
    <property type="project" value="TreeGrafter"/>
</dbReference>
<dbReference type="CDD" id="cd06257">
    <property type="entry name" value="DnaJ"/>
    <property type="match status" value="1"/>
</dbReference>
<dbReference type="InterPro" id="IPR036869">
    <property type="entry name" value="J_dom_sf"/>
</dbReference>
<protein>
    <recommendedName>
        <fullName evidence="3">J domain-containing protein</fullName>
    </recommendedName>
</protein>
<dbReference type="GO" id="GO:0005737">
    <property type="term" value="C:cytoplasm"/>
    <property type="evidence" value="ECO:0007669"/>
    <property type="project" value="TreeGrafter"/>
</dbReference>
<feature type="region of interest" description="Disordered" evidence="1">
    <location>
        <begin position="107"/>
        <end position="129"/>
    </location>
</feature>
<dbReference type="AlphaFoldDB" id="A0AAD4TC95"/>
<dbReference type="GO" id="GO:0005634">
    <property type="term" value="C:nucleus"/>
    <property type="evidence" value="ECO:0007669"/>
    <property type="project" value="TreeGrafter"/>
</dbReference>
<feature type="domain" description="J" evidence="3">
    <location>
        <begin position="3"/>
        <end position="73"/>
    </location>
</feature>
<evidence type="ECO:0000259" key="3">
    <source>
        <dbReference type="PROSITE" id="PS50076"/>
    </source>
</evidence>
<evidence type="ECO:0000256" key="2">
    <source>
        <dbReference type="SAM" id="Phobius"/>
    </source>
</evidence>
<comment type="caution">
    <text evidence="4">The sequence shown here is derived from an EMBL/GenBank/DDBJ whole genome shotgun (WGS) entry which is preliminary data.</text>
</comment>
<dbReference type="Gene3D" id="1.10.287.110">
    <property type="entry name" value="DnaJ domain"/>
    <property type="match status" value="1"/>
</dbReference>
<dbReference type="SMART" id="SM00271">
    <property type="entry name" value="DnaJ"/>
    <property type="match status" value="1"/>
</dbReference>
<gene>
    <name evidence="4" type="ORF">MKW98_018033</name>
</gene>
<dbReference type="GO" id="GO:0051087">
    <property type="term" value="F:protein-folding chaperone binding"/>
    <property type="evidence" value="ECO:0007669"/>
    <property type="project" value="TreeGrafter"/>
</dbReference>
<dbReference type="InterPro" id="IPR001623">
    <property type="entry name" value="DnaJ_domain"/>
</dbReference>
<dbReference type="EMBL" id="JAJJMB010002020">
    <property type="protein sequence ID" value="KAI3954209.1"/>
    <property type="molecule type" value="Genomic_DNA"/>
</dbReference>
<reference evidence="4" key="1">
    <citation type="submission" date="2022-04" db="EMBL/GenBank/DDBJ databases">
        <title>A functionally conserved STORR gene fusion in Papaver species that diverged 16.8 million years ago.</title>
        <authorList>
            <person name="Catania T."/>
        </authorList>
    </citation>
    <scope>NUCLEOTIDE SEQUENCE</scope>
    <source>
        <strain evidence="4">S-188037</strain>
    </source>
</reference>
<dbReference type="PROSITE" id="PS50076">
    <property type="entry name" value="DNAJ_2"/>
    <property type="match status" value="1"/>
</dbReference>
<dbReference type="PANTHER" id="PTHR43948:SF10">
    <property type="entry name" value="MRJ, ISOFORM E"/>
    <property type="match status" value="1"/>
</dbReference>
<dbReference type="PANTHER" id="PTHR43948">
    <property type="entry name" value="DNAJ HOMOLOG SUBFAMILY B"/>
    <property type="match status" value="1"/>
</dbReference>
<dbReference type="Pfam" id="PF00226">
    <property type="entry name" value="DnaJ"/>
    <property type="match status" value="1"/>
</dbReference>